<organism evidence="2 3">
    <name type="scientific">Streptomyces albus (strain ATCC 21838 / DSM 41398 / FERM P-419 / JCM 4703 / NBRC 107858)</name>
    <dbReference type="NCBI Taxonomy" id="1081613"/>
    <lineage>
        <taxon>Bacteria</taxon>
        <taxon>Bacillati</taxon>
        <taxon>Actinomycetota</taxon>
        <taxon>Actinomycetes</taxon>
        <taxon>Kitasatosporales</taxon>
        <taxon>Streptomycetaceae</taxon>
        <taxon>Streptomyces</taxon>
    </lineage>
</organism>
<feature type="compositionally biased region" description="Basic and acidic residues" evidence="1">
    <location>
        <begin position="57"/>
        <end position="70"/>
    </location>
</feature>
<feature type="compositionally biased region" description="Basic and acidic residues" evidence="1">
    <location>
        <begin position="125"/>
        <end position="136"/>
    </location>
</feature>
<dbReference type="Proteomes" id="UP000031523">
    <property type="component" value="Chromosome"/>
</dbReference>
<evidence type="ECO:0000313" key="3">
    <source>
        <dbReference type="Proteomes" id="UP000031523"/>
    </source>
</evidence>
<sequence length="136" mass="14588">MPKTPKRSHPQHGEGPSEHRGTEQHGWSPDIDAEKQESNPSAHRSFHAGKYAPESDESQRTPPSEKEAARKASLAPSDKTGESPSRGGEERAARSSGKGRHSHGERGRSGRPSGGKDSTAYTGVDPKEPSEDGKSR</sequence>
<evidence type="ECO:0000313" key="2">
    <source>
        <dbReference type="EMBL" id="AJE85933.1"/>
    </source>
</evidence>
<feature type="region of interest" description="Disordered" evidence="1">
    <location>
        <begin position="1"/>
        <end position="136"/>
    </location>
</feature>
<dbReference type="AlphaFoldDB" id="A0A0B5ESZ4"/>
<feature type="compositionally biased region" description="Basic residues" evidence="1">
    <location>
        <begin position="1"/>
        <end position="10"/>
    </location>
</feature>
<protein>
    <submittedName>
        <fullName evidence="2">Uncharacterized protein</fullName>
    </submittedName>
</protein>
<gene>
    <name evidence="2" type="ORF">SLNWT_5557</name>
</gene>
<name>A0A0B5ESZ4_STRA4</name>
<feature type="compositionally biased region" description="Basic and acidic residues" evidence="1">
    <location>
        <begin position="11"/>
        <end position="23"/>
    </location>
</feature>
<evidence type="ECO:0000256" key="1">
    <source>
        <dbReference type="SAM" id="MobiDB-lite"/>
    </source>
</evidence>
<dbReference type="EMBL" id="CP010519">
    <property type="protein sequence ID" value="AJE85933.1"/>
    <property type="molecule type" value="Genomic_DNA"/>
</dbReference>
<reference evidence="2 3" key="1">
    <citation type="submission" date="2015-01" db="EMBL/GenBank/DDBJ databases">
        <title>Enhanced salinomycin production by adjusting the supply of polyketide extender units in Streptomyce albus DSM 41398.</title>
        <authorList>
            <person name="Lu C."/>
        </authorList>
    </citation>
    <scope>NUCLEOTIDE SEQUENCE [LARGE SCALE GENOMIC DNA]</scope>
    <source>
        <strain evidence="3">ATCC 21838 / DSM 41398 / FERM P-419 / JCM 4703 / NBRC 107858</strain>
    </source>
</reference>
<proteinExistence type="predicted"/>
<keyword evidence="3" id="KW-1185">Reference proteome</keyword>
<accession>A0A0B5ESZ4</accession>
<dbReference type="KEGG" id="sals:SLNWT_5557"/>